<evidence type="ECO:0000313" key="5">
    <source>
        <dbReference type="EMBL" id="TYR31797.1"/>
    </source>
</evidence>
<comment type="caution">
    <text evidence="5">The sequence shown here is derived from an EMBL/GenBank/DDBJ whole genome shotgun (WGS) entry which is preliminary data.</text>
</comment>
<protein>
    <submittedName>
        <fullName evidence="5">Efflux RND transporter periplasmic adaptor subunit</fullName>
    </submittedName>
</protein>
<dbReference type="GO" id="GO:0015562">
    <property type="term" value="F:efflux transmembrane transporter activity"/>
    <property type="evidence" value="ECO:0007669"/>
    <property type="project" value="InterPro"/>
</dbReference>
<dbReference type="Pfam" id="PF25876">
    <property type="entry name" value="HH_MFP_RND"/>
    <property type="match status" value="1"/>
</dbReference>
<organism evidence="5 6">
    <name type="scientific">Sphingobacterium phlebotomi</name>
    <dbReference type="NCBI Taxonomy" id="2605433"/>
    <lineage>
        <taxon>Bacteria</taxon>
        <taxon>Pseudomonadati</taxon>
        <taxon>Bacteroidota</taxon>
        <taxon>Sphingobacteriia</taxon>
        <taxon>Sphingobacteriales</taxon>
        <taxon>Sphingobacteriaceae</taxon>
        <taxon>Sphingobacterium</taxon>
    </lineage>
</organism>
<evidence type="ECO:0000259" key="4">
    <source>
        <dbReference type="Pfam" id="PF25944"/>
    </source>
</evidence>
<sequence>MFFDRPVASELIYEDMKCVFLPTRRIFLPFWVVFPYLSLSSSTINIHMNLKRCFNALLGLGVVVSFISCQSKGTPNENMTTREVSVHQVDIGEGISTNTYSASIEGTTNVEIRPQISGYLSKIFVDEGAYVKAGQSLFKIDDSPFLEQYNTAKAAVEVAVANLKNIKIDLDRKVELVENKIVSDLQVTQATASYDAAHASLAQAQAAMNAAKINLDFCLIKAPVSGFIGRLPYRLGSLVSPSTAEPLTLLTDINEVYAYFSMSESAFVNFQEQRSANTAMDSVTLILSNGKTYYHKGVIDAIAGQFDKNTGSIAIRAKFSNPERKLRAGNTGRIEIAQKIEDVLLVPIKSTLAIQDKIYVYKLSNESKVEQVEVEVVGKTTEDYYVRSGVQKGETVLNGGLGFFRPGMVVNAKQQ</sequence>
<accession>A0A5D4GTX0</accession>
<dbReference type="Pfam" id="PF25917">
    <property type="entry name" value="BSH_RND"/>
    <property type="match status" value="1"/>
</dbReference>
<dbReference type="GO" id="GO:0046677">
    <property type="term" value="P:response to antibiotic"/>
    <property type="evidence" value="ECO:0007669"/>
    <property type="project" value="TreeGrafter"/>
</dbReference>
<dbReference type="GO" id="GO:0030313">
    <property type="term" value="C:cell envelope"/>
    <property type="evidence" value="ECO:0007669"/>
    <property type="project" value="UniProtKB-SubCell"/>
</dbReference>
<dbReference type="InterPro" id="IPR058624">
    <property type="entry name" value="MdtA-like_HH"/>
</dbReference>
<dbReference type="Gene3D" id="2.40.420.20">
    <property type="match status" value="1"/>
</dbReference>
<dbReference type="Proteomes" id="UP000322362">
    <property type="component" value="Unassembled WGS sequence"/>
</dbReference>
<dbReference type="InterPro" id="IPR058626">
    <property type="entry name" value="MdtA-like_b-barrel"/>
</dbReference>
<evidence type="ECO:0000313" key="6">
    <source>
        <dbReference type="Proteomes" id="UP000322362"/>
    </source>
</evidence>
<evidence type="ECO:0000256" key="1">
    <source>
        <dbReference type="ARBA" id="ARBA00009477"/>
    </source>
</evidence>
<reference evidence="5 6" key="1">
    <citation type="submission" date="2019-08" db="EMBL/GenBank/DDBJ databases">
        <title>Phlebobacter frassis gen. nov. sp. nov., a new member of family Sphingobacteriaceae isolated from sand fly rearing media.</title>
        <authorList>
            <person name="Kakumanu M.L."/>
            <person name="Marayati B.F."/>
            <person name="Wada-Katsumata A."/>
            <person name="Wasserberg G."/>
            <person name="Schal C."/>
            <person name="Apperson C.S."/>
            <person name="Ponnusamy L."/>
        </authorList>
    </citation>
    <scope>NUCLEOTIDE SEQUENCE [LARGE SCALE GENOMIC DNA]</scope>
    <source>
        <strain evidence="5 6">SSI9</strain>
    </source>
</reference>
<dbReference type="InterPro" id="IPR058625">
    <property type="entry name" value="MdtA-like_BSH"/>
</dbReference>
<dbReference type="InterPro" id="IPR006143">
    <property type="entry name" value="RND_pump_MFP"/>
</dbReference>
<dbReference type="Gene3D" id="2.40.50.100">
    <property type="match status" value="1"/>
</dbReference>
<feature type="domain" description="Multidrug resistance protein MdtA-like alpha-helical hairpin" evidence="2">
    <location>
        <begin position="148"/>
        <end position="217"/>
    </location>
</feature>
<keyword evidence="6" id="KW-1185">Reference proteome</keyword>
<dbReference type="PANTHER" id="PTHR30158">
    <property type="entry name" value="ACRA/E-RELATED COMPONENT OF DRUG EFFLUX TRANSPORTER"/>
    <property type="match status" value="1"/>
</dbReference>
<gene>
    <name evidence="5" type="ORF">FXV77_20405</name>
</gene>
<dbReference type="EMBL" id="VTAV01000022">
    <property type="protein sequence ID" value="TYR31797.1"/>
    <property type="molecule type" value="Genomic_DNA"/>
</dbReference>
<dbReference type="Pfam" id="PF25944">
    <property type="entry name" value="Beta-barrel_RND"/>
    <property type="match status" value="1"/>
</dbReference>
<dbReference type="GO" id="GO:0005886">
    <property type="term" value="C:plasma membrane"/>
    <property type="evidence" value="ECO:0007669"/>
    <property type="project" value="TreeGrafter"/>
</dbReference>
<dbReference type="NCBIfam" id="TIGR01730">
    <property type="entry name" value="RND_mfp"/>
    <property type="match status" value="1"/>
</dbReference>
<dbReference type="SUPFAM" id="SSF111369">
    <property type="entry name" value="HlyD-like secretion proteins"/>
    <property type="match status" value="1"/>
</dbReference>
<dbReference type="Gene3D" id="1.10.287.470">
    <property type="entry name" value="Helix hairpin bin"/>
    <property type="match status" value="1"/>
</dbReference>
<feature type="domain" description="Multidrug resistance protein MdtA-like beta-barrel" evidence="4">
    <location>
        <begin position="256"/>
        <end position="337"/>
    </location>
</feature>
<comment type="similarity">
    <text evidence="1">Belongs to the membrane fusion protein (MFP) (TC 8.A.1) family.</text>
</comment>
<dbReference type="Gene3D" id="2.40.30.170">
    <property type="match status" value="1"/>
</dbReference>
<evidence type="ECO:0000259" key="2">
    <source>
        <dbReference type="Pfam" id="PF25876"/>
    </source>
</evidence>
<feature type="domain" description="Multidrug resistance protein MdtA-like barrel-sandwich hybrid" evidence="3">
    <location>
        <begin position="109"/>
        <end position="248"/>
    </location>
</feature>
<dbReference type="AlphaFoldDB" id="A0A5D4GTX0"/>
<proteinExistence type="inferred from homology"/>
<name>A0A5D4GTX0_9SPHI</name>
<evidence type="ECO:0000259" key="3">
    <source>
        <dbReference type="Pfam" id="PF25917"/>
    </source>
</evidence>
<dbReference type="PANTHER" id="PTHR30158:SF23">
    <property type="entry name" value="MULTIDRUG RESISTANCE PROTEIN MEXA"/>
    <property type="match status" value="1"/>
</dbReference>